<dbReference type="STRING" id="1801726.A3H02_01570"/>
<sequence length="172" mass="19737">MKMKFGTTLILVLSLIVSGAFGFAWIQRTISKKAKELSELNLKLAILESEQKSVSGLKKFLEEKKTDKDKLDKVFLSDEKIVEFIEELEKLSGAENVEIKIQSALVSEKQKENPVFNFELRGNFENIFRVMALMENLPYQLEIDEAGLTKEGKDKKWKGQFRIKILSFITSL</sequence>
<dbReference type="Proteomes" id="UP000176787">
    <property type="component" value="Unassembled WGS sequence"/>
</dbReference>
<proteinExistence type="predicted"/>
<organism evidence="1 2">
    <name type="scientific">Candidatus Niyogibacteria bacterium RIFCSPLOWO2_12_FULL_41_13</name>
    <dbReference type="NCBI Taxonomy" id="1801726"/>
    <lineage>
        <taxon>Bacteria</taxon>
        <taxon>Candidatus Niyogiibacteriota</taxon>
    </lineage>
</organism>
<dbReference type="AlphaFoldDB" id="A0A1G2F0Z4"/>
<evidence type="ECO:0008006" key="3">
    <source>
        <dbReference type="Google" id="ProtNLM"/>
    </source>
</evidence>
<gene>
    <name evidence="1" type="ORF">A3H02_01570</name>
</gene>
<reference evidence="1 2" key="1">
    <citation type="journal article" date="2016" name="Nat. Commun.">
        <title>Thousands of microbial genomes shed light on interconnected biogeochemical processes in an aquifer system.</title>
        <authorList>
            <person name="Anantharaman K."/>
            <person name="Brown C.T."/>
            <person name="Hug L.A."/>
            <person name="Sharon I."/>
            <person name="Castelle C.J."/>
            <person name="Probst A.J."/>
            <person name="Thomas B.C."/>
            <person name="Singh A."/>
            <person name="Wilkins M.J."/>
            <person name="Karaoz U."/>
            <person name="Brodie E.L."/>
            <person name="Williams K.H."/>
            <person name="Hubbard S.S."/>
            <person name="Banfield J.F."/>
        </authorList>
    </citation>
    <scope>NUCLEOTIDE SEQUENCE [LARGE SCALE GENOMIC DNA]</scope>
</reference>
<name>A0A1G2F0Z4_9BACT</name>
<evidence type="ECO:0000313" key="1">
    <source>
        <dbReference type="EMBL" id="OGZ31735.1"/>
    </source>
</evidence>
<protein>
    <recommendedName>
        <fullName evidence="3">Pilus assembly protein PilO</fullName>
    </recommendedName>
</protein>
<comment type="caution">
    <text evidence="1">The sequence shown here is derived from an EMBL/GenBank/DDBJ whole genome shotgun (WGS) entry which is preliminary data.</text>
</comment>
<dbReference type="EMBL" id="MHMS01000022">
    <property type="protein sequence ID" value="OGZ31735.1"/>
    <property type="molecule type" value="Genomic_DNA"/>
</dbReference>
<accession>A0A1G2F0Z4</accession>
<evidence type="ECO:0000313" key="2">
    <source>
        <dbReference type="Proteomes" id="UP000176787"/>
    </source>
</evidence>